<proteinExistence type="predicted"/>
<dbReference type="EMBL" id="JAOQJQ010000001">
    <property type="protein sequence ID" value="MCU6760733.1"/>
    <property type="molecule type" value="Genomic_DNA"/>
</dbReference>
<organism evidence="2 3">
    <name type="scientific">Brotonthovivens ammoniilytica</name>
    <dbReference type="NCBI Taxonomy" id="2981725"/>
    <lineage>
        <taxon>Bacteria</taxon>
        <taxon>Bacillati</taxon>
        <taxon>Bacillota</taxon>
        <taxon>Clostridia</taxon>
        <taxon>Lachnospirales</taxon>
        <taxon>Lachnospiraceae</taxon>
        <taxon>Brotonthovivens</taxon>
    </lineage>
</organism>
<evidence type="ECO:0000313" key="3">
    <source>
        <dbReference type="Proteomes" id="UP001652442"/>
    </source>
</evidence>
<evidence type="ECO:0000313" key="2">
    <source>
        <dbReference type="EMBL" id="MCU6760733.1"/>
    </source>
</evidence>
<comment type="caution">
    <text evidence="2">The sequence shown here is derived from an EMBL/GenBank/DDBJ whole genome shotgun (WGS) entry which is preliminary data.</text>
</comment>
<keyword evidence="3" id="KW-1185">Reference proteome</keyword>
<feature type="transmembrane region" description="Helical" evidence="1">
    <location>
        <begin position="21"/>
        <end position="44"/>
    </location>
</feature>
<keyword evidence="1" id="KW-0812">Transmembrane</keyword>
<keyword evidence="1" id="KW-0472">Membrane</keyword>
<dbReference type="Proteomes" id="UP001652442">
    <property type="component" value="Unassembled WGS sequence"/>
</dbReference>
<reference evidence="2 3" key="1">
    <citation type="journal article" date="2021" name="ISME Commun">
        <title>Automated analysis of genomic sequences facilitates high-throughput and comprehensive description of bacteria.</title>
        <authorList>
            <person name="Hitch T.C.A."/>
        </authorList>
    </citation>
    <scope>NUCLEOTIDE SEQUENCE [LARGE SCALE GENOMIC DNA]</scope>
    <source>
        <strain evidence="2 3">Sanger_109</strain>
    </source>
</reference>
<name>A0ABT2TEX8_9FIRM</name>
<gene>
    <name evidence="2" type="ORF">OCV88_00100</name>
</gene>
<sequence>MKKDNKQKEPQKQQDPKQKKFFYQLIGAGIVVVIFAIIGIVSGLK</sequence>
<protein>
    <submittedName>
        <fullName evidence="2">Uncharacterized protein</fullName>
    </submittedName>
</protein>
<accession>A0ABT2TEX8</accession>
<keyword evidence="1" id="KW-1133">Transmembrane helix</keyword>
<evidence type="ECO:0000256" key="1">
    <source>
        <dbReference type="SAM" id="Phobius"/>
    </source>
</evidence>
<dbReference type="RefSeq" id="WP_262590537.1">
    <property type="nucleotide sequence ID" value="NZ_JAOQJQ010000001.1"/>
</dbReference>